<feature type="region of interest" description="Disordered" evidence="1">
    <location>
        <begin position="1"/>
        <end position="27"/>
    </location>
</feature>
<gene>
    <name evidence="2" type="ORF">E5288_WYG011098</name>
</gene>
<evidence type="ECO:0000313" key="2">
    <source>
        <dbReference type="EMBL" id="MXQ90366.1"/>
    </source>
</evidence>
<dbReference type="GO" id="GO:0048012">
    <property type="term" value="P:hepatocyte growth factor receptor signaling pathway"/>
    <property type="evidence" value="ECO:0007669"/>
    <property type="project" value="InterPro"/>
</dbReference>
<dbReference type="EMBL" id="VBQZ03000063">
    <property type="protein sequence ID" value="MXQ90366.1"/>
    <property type="molecule type" value="Genomic_DNA"/>
</dbReference>
<feature type="region of interest" description="Disordered" evidence="1">
    <location>
        <begin position="438"/>
        <end position="519"/>
    </location>
</feature>
<dbReference type="PANTHER" id="PTHR37358">
    <property type="entry name" value="MUCIN-20"/>
    <property type="match status" value="1"/>
</dbReference>
<reference evidence="2" key="1">
    <citation type="submission" date="2019-10" db="EMBL/GenBank/DDBJ databases">
        <title>The sequence and de novo assembly of the wild yak genome.</title>
        <authorList>
            <person name="Liu Y."/>
        </authorList>
    </citation>
    <scope>NUCLEOTIDE SEQUENCE [LARGE SCALE GENOMIC DNA]</scope>
    <source>
        <strain evidence="2">WY2019</strain>
    </source>
</reference>
<keyword evidence="3" id="KW-1185">Reference proteome</keyword>
<feature type="compositionally biased region" description="Low complexity" evidence="1">
    <location>
        <begin position="507"/>
        <end position="516"/>
    </location>
</feature>
<dbReference type="AlphaFoldDB" id="A0A6B0RR08"/>
<dbReference type="PANTHER" id="PTHR37358:SF1">
    <property type="entry name" value="MUCIN-20"/>
    <property type="match status" value="1"/>
</dbReference>
<feature type="region of interest" description="Disordered" evidence="1">
    <location>
        <begin position="397"/>
        <end position="424"/>
    </location>
</feature>
<evidence type="ECO:0008006" key="4">
    <source>
        <dbReference type="Google" id="ProtNLM"/>
    </source>
</evidence>
<comment type="caution">
    <text evidence="2">The sequence shown here is derived from an EMBL/GenBank/DDBJ whole genome shotgun (WGS) entry which is preliminary data.</text>
</comment>
<feature type="region of interest" description="Disordered" evidence="1">
    <location>
        <begin position="256"/>
        <end position="295"/>
    </location>
</feature>
<sequence length="599" mass="63216">MEALPYSPSSLVLTPMTRQGETQEDKPRACSDILGRDNRMALALLRVLGYFWDSPSGSGHTELPAVTPEVWTSSEEGFQATDLIEPSVSNHISWETQTLSTQTSDKTFIRGGTISEAEAREDKTMALMTRKPSKFTAVITTPTVTSSTGGSPAGRVRTTVDTVTGSELWKVVFENLCTFDSSEEAKRILKFIHTSGETEALSSESSASSESSVPAITTSQALSADITALTKALVTYITNIKVINCRVMETEPTAAIPGTSHIDYSSSGGQALSPTERSALPDSTEAKSHLTRNTTSAETWTIAHATELVTPVVTVILSSTPEKETTAAKATTPSGTLVTVSKNLLEESSALSVETTSDISISGIIPVFTEDATIVSKVTSPAGFSAMVYSFSEETSTTSSTSSETSATHTTPSGPIPPISRSSLPSFHLSMVDSIPETSVTSAKTTASANSSPTASADSTPETKTSVSSSKITASTNSSSETSVTSAKTTDSAKTLKTASAGGGKPSTTSASTARTRWTDITPGADGGFLLLRLNVASPEDLTDPSVAERLMHQSGVLQSRLDKNNVNFHLSVFVQHQQQKKDRVVHLGEFKDVSSHMV</sequence>
<dbReference type="Proteomes" id="UP000322234">
    <property type="component" value="Unassembled WGS sequence"/>
</dbReference>
<protein>
    <recommendedName>
        <fullName evidence="4">Mucin-20</fullName>
    </recommendedName>
</protein>
<dbReference type="InterPro" id="IPR034551">
    <property type="entry name" value="MUC20"/>
</dbReference>
<accession>A0A6B0RR08</accession>
<feature type="compositionally biased region" description="Polar residues" evidence="1">
    <location>
        <begin position="7"/>
        <end position="20"/>
    </location>
</feature>
<organism evidence="2 3">
    <name type="scientific">Bos mutus</name>
    <name type="common">wild yak</name>
    <dbReference type="NCBI Taxonomy" id="72004"/>
    <lineage>
        <taxon>Eukaryota</taxon>
        <taxon>Metazoa</taxon>
        <taxon>Chordata</taxon>
        <taxon>Craniata</taxon>
        <taxon>Vertebrata</taxon>
        <taxon>Euteleostomi</taxon>
        <taxon>Mammalia</taxon>
        <taxon>Eutheria</taxon>
        <taxon>Laurasiatheria</taxon>
        <taxon>Artiodactyla</taxon>
        <taxon>Ruminantia</taxon>
        <taxon>Pecora</taxon>
        <taxon>Bovidae</taxon>
        <taxon>Bovinae</taxon>
        <taxon>Bos</taxon>
    </lineage>
</organism>
<name>A0A6B0RR08_9CETA</name>
<feature type="compositionally biased region" description="Low complexity" evidence="1">
    <location>
        <begin position="438"/>
        <end position="490"/>
    </location>
</feature>
<evidence type="ECO:0000256" key="1">
    <source>
        <dbReference type="SAM" id="MobiDB-lite"/>
    </source>
</evidence>
<feature type="compositionally biased region" description="Polar residues" evidence="1">
    <location>
        <begin position="262"/>
        <end position="276"/>
    </location>
</feature>
<evidence type="ECO:0000313" key="3">
    <source>
        <dbReference type="Proteomes" id="UP000322234"/>
    </source>
</evidence>
<proteinExistence type="predicted"/>